<comment type="caution">
    <text evidence="1">The sequence shown here is derived from an EMBL/GenBank/DDBJ whole genome shotgun (WGS) entry which is preliminary data.</text>
</comment>
<dbReference type="AlphaFoldDB" id="A0AAV9AYM4"/>
<reference evidence="1" key="2">
    <citation type="submission" date="2023-06" db="EMBL/GenBank/DDBJ databases">
        <authorList>
            <person name="Ma L."/>
            <person name="Liu K.-W."/>
            <person name="Li Z."/>
            <person name="Hsiao Y.-Y."/>
            <person name="Qi Y."/>
            <person name="Fu T."/>
            <person name="Tang G."/>
            <person name="Zhang D."/>
            <person name="Sun W.-H."/>
            <person name="Liu D.-K."/>
            <person name="Li Y."/>
            <person name="Chen G.-Z."/>
            <person name="Liu X.-D."/>
            <person name="Liao X.-Y."/>
            <person name="Jiang Y.-T."/>
            <person name="Yu X."/>
            <person name="Hao Y."/>
            <person name="Huang J."/>
            <person name="Zhao X.-W."/>
            <person name="Ke S."/>
            <person name="Chen Y.-Y."/>
            <person name="Wu W.-L."/>
            <person name="Hsu J.-L."/>
            <person name="Lin Y.-F."/>
            <person name="Huang M.-D."/>
            <person name="Li C.-Y."/>
            <person name="Huang L."/>
            <person name="Wang Z.-W."/>
            <person name="Zhao X."/>
            <person name="Zhong W.-Y."/>
            <person name="Peng D.-H."/>
            <person name="Ahmad S."/>
            <person name="Lan S."/>
            <person name="Zhang J.-S."/>
            <person name="Tsai W.-C."/>
            <person name="Van De Peer Y."/>
            <person name="Liu Z.-J."/>
        </authorList>
    </citation>
    <scope>NUCLEOTIDE SEQUENCE</scope>
    <source>
        <strain evidence="1">SCP</strain>
        <tissue evidence="1">Leaves</tissue>
    </source>
</reference>
<proteinExistence type="predicted"/>
<gene>
    <name evidence="1" type="ORF">QJS04_geneDACA006819</name>
</gene>
<dbReference type="EMBL" id="JAUJYN010000006">
    <property type="protein sequence ID" value="KAK1269184.1"/>
    <property type="molecule type" value="Genomic_DNA"/>
</dbReference>
<keyword evidence="2" id="KW-1185">Reference proteome</keyword>
<organism evidence="1 2">
    <name type="scientific">Acorus gramineus</name>
    <name type="common">Dwarf sweet flag</name>
    <dbReference type="NCBI Taxonomy" id="55184"/>
    <lineage>
        <taxon>Eukaryota</taxon>
        <taxon>Viridiplantae</taxon>
        <taxon>Streptophyta</taxon>
        <taxon>Embryophyta</taxon>
        <taxon>Tracheophyta</taxon>
        <taxon>Spermatophyta</taxon>
        <taxon>Magnoliopsida</taxon>
        <taxon>Liliopsida</taxon>
        <taxon>Acoraceae</taxon>
        <taxon>Acorus</taxon>
    </lineage>
</organism>
<sequence>MDKTFKEGENKNIALQDYATLSPERGRQLVKAKNVWRQNMTEQIKNKKRTPELPLLSDKASQPSNQCSLLILYQSKKSTDQTVLNPCPCCPSSATLAV</sequence>
<evidence type="ECO:0000313" key="1">
    <source>
        <dbReference type="EMBL" id="KAK1269184.1"/>
    </source>
</evidence>
<evidence type="ECO:0000313" key="2">
    <source>
        <dbReference type="Proteomes" id="UP001179952"/>
    </source>
</evidence>
<reference evidence="1" key="1">
    <citation type="journal article" date="2023" name="Nat. Commun.">
        <title>Diploid and tetraploid genomes of Acorus and the evolution of monocots.</title>
        <authorList>
            <person name="Ma L."/>
            <person name="Liu K.W."/>
            <person name="Li Z."/>
            <person name="Hsiao Y.Y."/>
            <person name="Qi Y."/>
            <person name="Fu T."/>
            <person name="Tang G.D."/>
            <person name="Zhang D."/>
            <person name="Sun W.H."/>
            <person name="Liu D.K."/>
            <person name="Li Y."/>
            <person name="Chen G.Z."/>
            <person name="Liu X.D."/>
            <person name="Liao X.Y."/>
            <person name="Jiang Y.T."/>
            <person name="Yu X."/>
            <person name="Hao Y."/>
            <person name="Huang J."/>
            <person name="Zhao X.W."/>
            <person name="Ke S."/>
            <person name="Chen Y.Y."/>
            <person name="Wu W.L."/>
            <person name="Hsu J.L."/>
            <person name="Lin Y.F."/>
            <person name="Huang M.D."/>
            <person name="Li C.Y."/>
            <person name="Huang L."/>
            <person name="Wang Z.W."/>
            <person name="Zhao X."/>
            <person name="Zhong W.Y."/>
            <person name="Peng D.H."/>
            <person name="Ahmad S."/>
            <person name="Lan S."/>
            <person name="Zhang J.S."/>
            <person name="Tsai W.C."/>
            <person name="Van de Peer Y."/>
            <person name="Liu Z.J."/>
        </authorList>
    </citation>
    <scope>NUCLEOTIDE SEQUENCE</scope>
    <source>
        <strain evidence="1">SCP</strain>
    </source>
</reference>
<name>A0AAV9AYM4_ACOGR</name>
<dbReference type="Proteomes" id="UP001179952">
    <property type="component" value="Unassembled WGS sequence"/>
</dbReference>
<accession>A0AAV9AYM4</accession>
<protein>
    <submittedName>
        <fullName evidence="1">Uncharacterized protein</fullName>
    </submittedName>
</protein>